<dbReference type="EMBL" id="FNIE01000008">
    <property type="protein sequence ID" value="SDO21850.1"/>
    <property type="molecule type" value="Genomic_DNA"/>
</dbReference>
<dbReference type="InterPro" id="IPR000073">
    <property type="entry name" value="AB_hydrolase_1"/>
</dbReference>
<dbReference type="AlphaFoldDB" id="A0A1H0HS09"/>
<dbReference type="NCBIfam" id="NF002938">
    <property type="entry name" value="PRK03592.1"/>
    <property type="match status" value="1"/>
</dbReference>
<keyword evidence="3" id="KW-1185">Reference proteome</keyword>
<feature type="domain" description="AB hydrolase-1" evidence="1">
    <location>
        <begin position="21"/>
        <end position="136"/>
    </location>
</feature>
<evidence type="ECO:0000313" key="2">
    <source>
        <dbReference type="EMBL" id="SDO21850.1"/>
    </source>
</evidence>
<dbReference type="PRINTS" id="PR00412">
    <property type="entry name" value="EPOXHYDRLASE"/>
</dbReference>
<sequence>MPTIDVLDSAIHYLDTGTGTPIVFLHGNPASSHLWRNVLPAVGPGRLLAPDLIGMGRSGKPAIDYSFADHAAYLDAWFDALGLRDVVLVGHDWGGALAFDHAARHPERVRGIAFLEAVVRPMASADLSPQARERFERVRTPGAGERMVLEENAFLRSAFTGGVRTPVAPADLAAYLAPYPTPQSRRPLLAWARQMPIDGEPAELVARIEHFDAWLARSTDVPKLLLTFHGAPSLLIGDEAAAWCARNIAALETADCGEAGHHAPEDRPAEIAAALSSWLDRTGLRAAA</sequence>
<proteinExistence type="predicted"/>
<name>A0A1H0HS09_9ACTN</name>
<dbReference type="GO" id="GO:0003824">
    <property type="term" value="F:catalytic activity"/>
    <property type="evidence" value="ECO:0007669"/>
    <property type="project" value="InterPro"/>
</dbReference>
<reference evidence="2 3" key="1">
    <citation type="submission" date="2016-10" db="EMBL/GenBank/DDBJ databases">
        <authorList>
            <person name="de Groot N.N."/>
        </authorList>
    </citation>
    <scope>NUCLEOTIDE SEQUENCE [LARGE SCALE GENOMIC DNA]</scope>
    <source>
        <strain evidence="2 3">CGMCC 4.2022</strain>
    </source>
</reference>
<dbReference type="InterPro" id="IPR029058">
    <property type="entry name" value="AB_hydrolase_fold"/>
</dbReference>
<dbReference type="GO" id="GO:0016020">
    <property type="term" value="C:membrane"/>
    <property type="evidence" value="ECO:0007669"/>
    <property type="project" value="TreeGrafter"/>
</dbReference>
<dbReference type="Gene3D" id="3.40.50.1820">
    <property type="entry name" value="alpha/beta hydrolase"/>
    <property type="match status" value="1"/>
</dbReference>
<dbReference type="InterPro" id="IPR050266">
    <property type="entry name" value="AB_hydrolase_sf"/>
</dbReference>
<accession>A0A1H0HS09</accession>
<evidence type="ECO:0000313" key="3">
    <source>
        <dbReference type="Proteomes" id="UP000199341"/>
    </source>
</evidence>
<dbReference type="PANTHER" id="PTHR43798">
    <property type="entry name" value="MONOACYLGLYCEROL LIPASE"/>
    <property type="match status" value="1"/>
</dbReference>
<organism evidence="2 3">
    <name type="scientific">Actinacidiphila guanduensis</name>
    <dbReference type="NCBI Taxonomy" id="310781"/>
    <lineage>
        <taxon>Bacteria</taxon>
        <taxon>Bacillati</taxon>
        <taxon>Actinomycetota</taxon>
        <taxon>Actinomycetes</taxon>
        <taxon>Kitasatosporales</taxon>
        <taxon>Streptomycetaceae</taxon>
        <taxon>Actinacidiphila</taxon>
    </lineage>
</organism>
<dbReference type="SUPFAM" id="SSF53474">
    <property type="entry name" value="alpha/beta-Hydrolases"/>
    <property type="match status" value="1"/>
</dbReference>
<evidence type="ECO:0000259" key="1">
    <source>
        <dbReference type="Pfam" id="PF00561"/>
    </source>
</evidence>
<dbReference type="PRINTS" id="PR00111">
    <property type="entry name" value="ABHYDROLASE"/>
</dbReference>
<gene>
    <name evidence="2" type="ORF">SAMN05216259_108172</name>
</gene>
<dbReference type="Proteomes" id="UP000199341">
    <property type="component" value="Unassembled WGS sequence"/>
</dbReference>
<dbReference type="InterPro" id="IPR000639">
    <property type="entry name" value="Epox_hydrolase-like"/>
</dbReference>
<protein>
    <submittedName>
        <fullName evidence="2">Haloalkane dehalogenase</fullName>
    </submittedName>
</protein>
<dbReference type="PANTHER" id="PTHR43798:SF24">
    <property type="entry name" value="CIS-3-ALKYL-4-ALKYLOXETAN-2-ONE DECARBOXYLASE"/>
    <property type="match status" value="1"/>
</dbReference>
<dbReference type="OrthoDB" id="5431692at2"/>
<dbReference type="STRING" id="310781.SAMN05216259_108172"/>
<dbReference type="Pfam" id="PF00561">
    <property type="entry name" value="Abhydrolase_1"/>
    <property type="match status" value="1"/>
</dbReference>